<accession>A0A225WT00</accession>
<organism evidence="1 2">
    <name type="scientific">Phytophthora megakarya</name>
    <dbReference type="NCBI Taxonomy" id="4795"/>
    <lineage>
        <taxon>Eukaryota</taxon>
        <taxon>Sar</taxon>
        <taxon>Stramenopiles</taxon>
        <taxon>Oomycota</taxon>
        <taxon>Peronosporomycetes</taxon>
        <taxon>Peronosporales</taxon>
        <taxon>Peronosporaceae</taxon>
        <taxon>Phytophthora</taxon>
    </lineage>
</organism>
<evidence type="ECO:0000313" key="2">
    <source>
        <dbReference type="Proteomes" id="UP000198211"/>
    </source>
</evidence>
<reference evidence="2" key="1">
    <citation type="submission" date="2017-03" db="EMBL/GenBank/DDBJ databases">
        <title>Phytopthora megakarya and P. palmivora, two closely related causual agents of cacao black pod achieved similar genome size and gene model numbers by different mechanisms.</title>
        <authorList>
            <person name="Ali S."/>
            <person name="Shao J."/>
            <person name="Larry D.J."/>
            <person name="Kronmiller B."/>
            <person name="Shen D."/>
            <person name="Strem M.D."/>
            <person name="Melnick R.L."/>
            <person name="Guiltinan M.J."/>
            <person name="Tyler B.M."/>
            <person name="Meinhardt L.W."/>
            <person name="Bailey B.A."/>
        </authorList>
    </citation>
    <scope>NUCLEOTIDE SEQUENCE [LARGE SCALE GENOMIC DNA]</scope>
    <source>
        <strain evidence="2">zdho120</strain>
    </source>
</reference>
<dbReference type="EMBL" id="NBNE01000292">
    <property type="protein sequence ID" value="OWZ20766.1"/>
    <property type="molecule type" value="Genomic_DNA"/>
</dbReference>
<proteinExistence type="predicted"/>
<sequence length="88" mass="10251">MKLEEAFTCLQAHSNTVFHCRYDFCCLGYLRMELAHINTKSAKTIDNWINMYARTGTYQRADTKGFRRIPTAITSDYAINMMIIRTTT</sequence>
<dbReference type="Proteomes" id="UP000198211">
    <property type="component" value="Unassembled WGS sequence"/>
</dbReference>
<keyword evidence="2" id="KW-1185">Reference proteome</keyword>
<comment type="caution">
    <text evidence="1">The sequence shown here is derived from an EMBL/GenBank/DDBJ whole genome shotgun (WGS) entry which is preliminary data.</text>
</comment>
<dbReference type="STRING" id="4795.A0A225WT00"/>
<protein>
    <submittedName>
        <fullName evidence="1">Uncharacterized protein</fullName>
    </submittedName>
</protein>
<dbReference type="AlphaFoldDB" id="A0A225WT00"/>
<name>A0A225WT00_9STRA</name>
<gene>
    <name evidence="1" type="ORF">PHMEG_0004782</name>
</gene>
<evidence type="ECO:0000313" key="1">
    <source>
        <dbReference type="EMBL" id="OWZ20766.1"/>
    </source>
</evidence>